<evidence type="ECO:0000256" key="2">
    <source>
        <dbReference type="SAM" id="MobiDB-lite"/>
    </source>
</evidence>
<keyword evidence="4" id="KW-1185">Reference proteome</keyword>
<gene>
    <name evidence="3" type="ORF">SAMN05216174_103100</name>
</gene>
<evidence type="ECO:0008006" key="5">
    <source>
        <dbReference type="Google" id="ProtNLM"/>
    </source>
</evidence>
<dbReference type="STRING" id="1271860.SAMN05216174_103100"/>
<reference evidence="4" key="1">
    <citation type="submission" date="2016-10" db="EMBL/GenBank/DDBJ databases">
        <authorList>
            <person name="Varghese N."/>
            <person name="Submissions S."/>
        </authorList>
    </citation>
    <scope>NUCLEOTIDE SEQUENCE [LARGE SCALE GENOMIC DNA]</scope>
    <source>
        <strain evidence="4">IBRC-M 10403</strain>
    </source>
</reference>
<feature type="region of interest" description="Disordered" evidence="2">
    <location>
        <begin position="323"/>
        <end position="367"/>
    </location>
</feature>
<dbReference type="AlphaFoldDB" id="A0A1G6N085"/>
<evidence type="ECO:0000256" key="1">
    <source>
        <dbReference type="SAM" id="Coils"/>
    </source>
</evidence>
<evidence type="ECO:0000313" key="4">
    <source>
        <dbReference type="Proteomes" id="UP000199501"/>
    </source>
</evidence>
<keyword evidence="1" id="KW-0175">Coiled coil</keyword>
<feature type="compositionally biased region" description="Basic and acidic residues" evidence="2">
    <location>
        <begin position="337"/>
        <end position="350"/>
    </location>
</feature>
<proteinExistence type="predicted"/>
<dbReference type="EMBL" id="FMZZ01000003">
    <property type="protein sequence ID" value="SDC60636.1"/>
    <property type="molecule type" value="Genomic_DNA"/>
</dbReference>
<organism evidence="3 4">
    <name type="scientific">Actinokineospora iranica</name>
    <dbReference type="NCBI Taxonomy" id="1271860"/>
    <lineage>
        <taxon>Bacteria</taxon>
        <taxon>Bacillati</taxon>
        <taxon>Actinomycetota</taxon>
        <taxon>Actinomycetes</taxon>
        <taxon>Pseudonocardiales</taxon>
        <taxon>Pseudonocardiaceae</taxon>
        <taxon>Actinokineospora</taxon>
    </lineage>
</organism>
<dbReference type="RefSeq" id="WP_228771480.1">
    <property type="nucleotide sequence ID" value="NZ_FMZZ01000003.1"/>
</dbReference>
<sequence>MGLGEQRDLVPLGAGFDITKRGYDRAQVEEHLERLDAELQLLHADRNAAVTQAADLAKQLEKSRGEITDLRGQIDRLSLPPTTLEGLSERLQRMLRLATDEANETKARAEAEAGHIRARAEADAAALQKRYDRLVADLDARRAAMEAEHRGVIEGARAEAERTVSTAKAEAARLSAEAERHRTTVEEDFEIAMASRRTESMRALAEQEATSKAEAERRVREATEEANRRRHEAITESTARLQEATTEAHRRVREATEEANRRITHAAQRVAALRQLRARVADQLHAARDLIADAHVQLADAAPVLEPLPEERTVKTIDGAVADESPTRTITPMSGPPREHWEPAEIEPERAPGAQRLTNPGGAPARP</sequence>
<evidence type="ECO:0000313" key="3">
    <source>
        <dbReference type="EMBL" id="SDC60636.1"/>
    </source>
</evidence>
<dbReference type="Proteomes" id="UP000199501">
    <property type="component" value="Unassembled WGS sequence"/>
</dbReference>
<feature type="coiled-coil region" evidence="1">
    <location>
        <begin position="25"/>
        <end position="232"/>
    </location>
</feature>
<protein>
    <recommendedName>
        <fullName evidence="5">DivIVA protein</fullName>
    </recommendedName>
</protein>
<name>A0A1G6N085_9PSEU</name>
<accession>A0A1G6N085</accession>